<dbReference type="InterPro" id="IPR046447">
    <property type="entry name" value="DENR_C"/>
</dbReference>
<dbReference type="InterPro" id="IPR001950">
    <property type="entry name" value="SUI1"/>
</dbReference>
<evidence type="ECO:0000259" key="6">
    <source>
        <dbReference type="PROSITE" id="PS50296"/>
    </source>
</evidence>
<dbReference type="SUPFAM" id="SSF55159">
    <property type="entry name" value="eIF1-like"/>
    <property type="match status" value="1"/>
</dbReference>
<dbReference type="Gene3D" id="3.30.780.10">
    <property type="entry name" value="SUI1-like domain"/>
    <property type="match status" value="1"/>
</dbReference>
<accession>A0A8H7XW78</accession>
<proteinExistence type="inferred from homology"/>
<dbReference type="EMBL" id="JAFIQS010000005">
    <property type="protein sequence ID" value="KAG5168836.1"/>
    <property type="molecule type" value="Genomic_DNA"/>
</dbReference>
<dbReference type="NCBIfam" id="TIGR01159">
    <property type="entry name" value="DRP1"/>
    <property type="match status" value="1"/>
</dbReference>
<evidence type="ECO:0000256" key="2">
    <source>
        <dbReference type="ARBA" id="ARBA00011742"/>
    </source>
</evidence>
<comment type="caution">
    <text evidence="7">The sequence shown here is derived from an EMBL/GenBank/DDBJ whole genome shotgun (WGS) entry which is preliminary data.</text>
</comment>
<dbReference type="InterPro" id="IPR026749">
    <property type="entry name" value="Tmem135"/>
</dbReference>
<dbReference type="PANTHER" id="PTHR12459">
    <property type="entry name" value="TRANSMEMBRANE PROTEIN 135-RELATED"/>
    <property type="match status" value="1"/>
</dbReference>
<reference evidence="7" key="1">
    <citation type="submission" date="2021-02" db="EMBL/GenBank/DDBJ databases">
        <title>Psilocybe cubensis genome.</title>
        <authorList>
            <person name="Mckernan K.J."/>
            <person name="Crawford S."/>
            <person name="Trippe A."/>
            <person name="Kane L.T."/>
            <person name="Mclaughlin S."/>
        </authorList>
    </citation>
    <scope>NUCLEOTIDE SEQUENCE [LARGE SCALE GENOMIC DNA]</scope>
    <source>
        <strain evidence="7">MGC-MH-2018</strain>
    </source>
</reference>
<dbReference type="InterPro" id="IPR005873">
    <property type="entry name" value="DENR_eukaryotes"/>
</dbReference>
<feature type="region of interest" description="Disordered" evidence="4">
    <location>
        <begin position="1"/>
        <end position="50"/>
    </location>
</feature>
<comment type="subunit">
    <text evidence="2">Interacts with the 40S ribosomal subunit.</text>
</comment>
<dbReference type="InterPro" id="IPR048517">
    <property type="entry name" value="DENR_N"/>
</dbReference>
<gene>
    <name evidence="7" type="ORF">JR316_005390</name>
</gene>
<keyword evidence="5" id="KW-0472">Membrane</keyword>
<feature type="region of interest" description="Disordered" evidence="4">
    <location>
        <begin position="626"/>
        <end position="666"/>
    </location>
</feature>
<organism evidence="7">
    <name type="scientific">Psilocybe cubensis</name>
    <name type="common">Psychedelic mushroom</name>
    <name type="synonym">Stropharia cubensis</name>
    <dbReference type="NCBI Taxonomy" id="181762"/>
    <lineage>
        <taxon>Eukaryota</taxon>
        <taxon>Fungi</taxon>
        <taxon>Dikarya</taxon>
        <taxon>Basidiomycota</taxon>
        <taxon>Agaricomycotina</taxon>
        <taxon>Agaricomycetes</taxon>
        <taxon>Agaricomycetidae</taxon>
        <taxon>Agaricales</taxon>
        <taxon>Agaricineae</taxon>
        <taxon>Strophariaceae</taxon>
        <taxon>Psilocybe</taxon>
    </lineage>
</organism>
<feature type="transmembrane region" description="Helical" evidence="5">
    <location>
        <begin position="566"/>
        <end position="587"/>
    </location>
</feature>
<evidence type="ECO:0000256" key="5">
    <source>
        <dbReference type="SAM" id="Phobius"/>
    </source>
</evidence>
<feature type="compositionally biased region" description="Polar residues" evidence="4">
    <location>
        <begin position="23"/>
        <end position="36"/>
    </location>
</feature>
<evidence type="ECO:0000313" key="7">
    <source>
        <dbReference type="EMBL" id="KAG5168836.1"/>
    </source>
</evidence>
<evidence type="ECO:0000256" key="4">
    <source>
        <dbReference type="SAM" id="MobiDB-lite"/>
    </source>
</evidence>
<dbReference type="AlphaFoldDB" id="A0A8H7XW78"/>
<dbReference type="PANTHER" id="PTHR12459:SF6">
    <property type="entry name" value="GB|AAD46013.1"/>
    <property type="match status" value="1"/>
</dbReference>
<keyword evidence="5" id="KW-0812">Transmembrane</keyword>
<dbReference type="PROSITE" id="PS50296">
    <property type="entry name" value="SUI1"/>
    <property type="match status" value="1"/>
</dbReference>
<name>A0A8H7XW78_PSICU</name>
<feature type="transmembrane region" description="Helical" evidence="5">
    <location>
        <begin position="450"/>
        <end position="470"/>
    </location>
</feature>
<protein>
    <recommendedName>
        <fullName evidence="3">Translation machinery-associated protein 22</fullName>
    </recommendedName>
</protein>
<evidence type="ECO:0000256" key="3">
    <source>
        <dbReference type="ARBA" id="ARBA00020058"/>
    </source>
</evidence>
<dbReference type="CDD" id="cd11607">
    <property type="entry name" value="DENR_C"/>
    <property type="match status" value="1"/>
</dbReference>
<keyword evidence="5" id="KW-1133">Transmembrane helix</keyword>
<feature type="transmembrane region" description="Helical" evidence="5">
    <location>
        <begin position="502"/>
        <end position="525"/>
    </location>
</feature>
<feature type="transmembrane region" description="Helical" evidence="5">
    <location>
        <begin position="411"/>
        <end position="430"/>
    </location>
</feature>
<feature type="domain" description="SUI1" evidence="6">
    <location>
        <begin position="757"/>
        <end position="828"/>
    </location>
</feature>
<dbReference type="InterPro" id="IPR036877">
    <property type="entry name" value="SUI1_dom_sf"/>
</dbReference>
<dbReference type="Pfam" id="PF21023">
    <property type="entry name" value="DENR_N"/>
    <property type="match status" value="1"/>
</dbReference>
<comment type="similarity">
    <text evidence="1">Belongs to the DENR family.</text>
</comment>
<evidence type="ECO:0000256" key="1">
    <source>
        <dbReference type="ARBA" id="ARBA00007514"/>
    </source>
</evidence>
<feature type="compositionally biased region" description="Low complexity" evidence="4">
    <location>
        <begin position="638"/>
        <end position="647"/>
    </location>
</feature>
<dbReference type="Pfam" id="PF01253">
    <property type="entry name" value="SUI1"/>
    <property type="match status" value="1"/>
</dbReference>
<dbReference type="GO" id="GO:0003743">
    <property type="term" value="F:translation initiation factor activity"/>
    <property type="evidence" value="ECO:0007669"/>
    <property type="project" value="InterPro"/>
</dbReference>
<sequence length="851" mass="94030">MPDPKANVSSIPIFRIDSVPGSEESNTRNGTGSITPASMPATPGERSDDEGFQFTPKRAMASFENLVAMANHQERLKEARKMVWRDRGQPVVELDTLEACLAHAMSGGIRSATLAFNIRALLNLVLALIRIHRVPRDYRIAMIRQAVFGSDTWRFAAMLGSFTSLYKFLINALPILIPAIRPKQSTSGSALDDEDNELDVEAQTSLEVPLEKRKGRLSLTKRAQMVLIRKQTRRWHAALAGAVAGGLAIMWEKRSRRGVIAQQLFVRGLQGSYNAFTTKRGLHVPHGDVLVFSLACGQIVYAFLLRPDTLPRSYRSWMSQASKVPAECVRMNHDMVREGVFDLKDLEQLIRRPDITAANKADLLSLRTRFLNPLLSADGAVDYFPRYGPCSAVHPALSSCSSVPVDRFFAVFKWMLPIYGALHFFPAVLFKRKSFVQDPGKVLLKATLGSLRSSAFLGAFVAVYQTIYCYKHKIHKFLTLLRNGAIPASLLTSPLAKIPQWIIDLLVSKVSFWLPGFIGGLALFVEEKRRRGELAMYVLPKGLESAWVMARGKGYVFRTGKWGETLLTAIGMAMVMVGKLFGIPLMIRPLTFLVAEHVSKRPPASFWVGPKSDVSVHWAELANGAGAHDAKMGKKRAQSPPRSAAPPTEGEAGSSSQQPAEPPKEPTPPVQVFYCAICSFPLEYCEFGSSLTRCKEWLKEEHEDLYNKYYSEEALQAKIGTLSLEAQSKLEKDTAKKEAKAEAKADAALKKKMASQVTIKRIERTKRKHVTAIHGLEAFSIDLKKAAKQLAGRFATGASVTKNAQGLDEIVVQGDVSDEIMEILEKGEGVLKGVPIANVEIVEDKKKKADA</sequence>